<dbReference type="GO" id="GO:0008408">
    <property type="term" value="F:3'-5' exonuclease activity"/>
    <property type="evidence" value="ECO:0007669"/>
    <property type="project" value="InterPro"/>
</dbReference>
<keyword evidence="2" id="KW-0808">Transferase</keyword>
<gene>
    <name evidence="10" type="ORF">JCM31826_19950</name>
</gene>
<protein>
    <recommendedName>
        <fullName evidence="1">DNA-directed DNA polymerase</fullName>
        <ecNumber evidence="1">2.7.7.7</ecNumber>
    </recommendedName>
</protein>
<evidence type="ECO:0000256" key="2">
    <source>
        <dbReference type="ARBA" id="ARBA00022679"/>
    </source>
</evidence>
<name>A0A401XNG8_9FLAO</name>
<dbReference type="EMBL" id="BHZE01000025">
    <property type="protein sequence ID" value="GCD78513.1"/>
    <property type="molecule type" value="Genomic_DNA"/>
</dbReference>
<evidence type="ECO:0000256" key="1">
    <source>
        <dbReference type="ARBA" id="ARBA00012417"/>
    </source>
</evidence>
<dbReference type="Pfam" id="PF17657">
    <property type="entry name" value="DNA_pol3_finger"/>
    <property type="match status" value="1"/>
</dbReference>
<dbReference type="Pfam" id="PF07733">
    <property type="entry name" value="DNA_pol3_alpha"/>
    <property type="match status" value="1"/>
</dbReference>
<comment type="caution">
    <text evidence="10">The sequence shown here is derived from an EMBL/GenBank/DDBJ whole genome shotgun (WGS) entry which is preliminary data.</text>
</comment>
<dbReference type="EC" id="2.7.7.7" evidence="1"/>
<feature type="domain" description="DNA polymerase helix-hairpin-helix motif" evidence="8">
    <location>
        <begin position="730"/>
        <end position="816"/>
    </location>
</feature>
<dbReference type="AlphaFoldDB" id="A0A401XNG8"/>
<reference evidence="10 11" key="1">
    <citation type="submission" date="2018-11" db="EMBL/GenBank/DDBJ databases">
        <title>Schleiferia aggregans sp. nov., a moderately thermophilic heterotrophic bacterium isolated from microbial mats at a terrestrial hot spring.</title>
        <authorList>
            <person name="Iino T."/>
            <person name="Ohkuma M."/>
            <person name="Haruta S."/>
        </authorList>
    </citation>
    <scope>NUCLEOTIDE SEQUENCE [LARGE SCALE GENOMIC DNA]</scope>
    <source>
        <strain evidence="10 11">LA</strain>
    </source>
</reference>
<evidence type="ECO:0000313" key="10">
    <source>
        <dbReference type="EMBL" id="GCD78513.1"/>
    </source>
</evidence>
<evidence type="ECO:0000259" key="9">
    <source>
        <dbReference type="Pfam" id="PF17657"/>
    </source>
</evidence>
<proteinExistence type="predicted"/>
<dbReference type="Proteomes" id="UP000286715">
    <property type="component" value="Unassembled WGS sequence"/>
</dbReference>
<feature type="domain" description="Bacterial DNA polymerase III alpha subunit NTPase" evidence="7">
    <location>
        <begin position="249"/>
        <end position="485"/>
    </location>
</feature>
<dbReference type="InterPro" id="IPR004805">
    <property type="entry name" value="DnaE2/DnaE/PolC"/>
</dbReference>
<dbReference type="GO" id="GO:0006260">
    <property type="term" value="P:DNA replication"/>
    <property type="evidence" value="ECO:0007669"/>
    <property type="project" value="UniProtKB-KW"/>
</dbReference>
<dbReference type="InterPro" id="IPR011708">
    <property type="entry name" value="DNA_pol3_alpha_NTPase_dom"/>
</dbReference>
<keyword evidence="4" id="KW-0235">DNA replication</keyword>
<keyword evidence="11" id="KW-1185">Reference proteome</keyword>
<evidence type="ECO:0000256" key="3">
    <source>
        <dbReference type="ARBA" id="ARBA00022695"/>
    </source>
</evidence>
<evidence type="ECO:0000259" key="8">
    <source>
        <dbReference type="Pfam" id="PF14579"/>
    </source>
</evidence>
<organism evidence="10 11">
    <name type="scientific">Thermaurantimonas aggregans</name>
    <dbReference type="NCBI Taxonomy" id="2173829"/>
    <lineage>
        <taxon>Bacteria</taxon>
        <taxon>Pseudomonadati</taxon>
        <taxon>Bacteroidota</taxon>
        <taxon>Flavobacteriia</taxon>
        <taxon>Flavobacteriales</taxon>
        <taxon>Schleiferiaceae</taxon>
        <taxon>Thermaurantimonas</taxon>
    </lineage>
</organism>
<dbReference type="GO" id="GO:0003887">
    <property type="term" value="F:DNA-directed DNA polymerase activity"/>
    <property type="evidence" value="ECO:0007669"/>
    <property type="project" value="UniProtKB-KW"/>
</dbReference>
<dbReference type="RefSeq" id="WP_245966142.1">
    <property type="nucleotide sequence ID" value="NZ_BHZE01000025.1"/>
</dbReference>
<dbReference type="Gene3D" id="1.10.150.870">
    <property type="match status" value="1"/>
</dbReference>
<dbReference type="InterPro" id="IPR040982">
    <property type="entry name" value="DNA_pol3_finger"/>
</dbReference>
<accession>A0A401XNG8</accession>
<keyword evidence="3" id="KW-0548">Nucleotidyltransferase</keyword>
<evidence type="ECO:0000256" key="5">
    <source>
        <dbReference type="ARBA" id="ARBA00022932"/>
    </source>
</evidence>
<evidence type="ECO:0000256" key="4">
    <source>
        <dbReference type="ARBA" id="ARBA00022705"/>
    </source>
</evidence>
<dbReference type="Pfam" id="PF14579">
    <property type="entry name" value="HHH_6"/>
    <property type="match status" value="1"/>
</dbReference>
<comment type="catalytic activity">
    <reaction evidence="6">
        <text>DNA(n) + a 2'-deoxyribonucleoside 5'-triphosphate = DNA(n+1) + diphosphate</text>
        <dbReference type="Rhea" id="RHEA:22508"/>
        <dbReference type="Rhea" id="RHEA-COMP:17339"/>
        <dbReference type="Rhea" id="RHEA-COMP:17340"/>
        <dbReference type="ChEBI" id="CHEBI:33019"/>
        <dbReference type="ChEBI" id="CHEBI:61560"/>
        <dbReference type="ChEBI" id="CHEBI:173112"/>
        <dbReference type="EC" id="2.7.7.7"/>
    </reaction>
</comment>
<dbReference type="PANTHER" id="PTHR32294">
    <property type="entry name" value="DNA POLYMERASE III SUBUNIT ALPHA"/>
    <property type="match status" value="1"/>
</dbReference>
<feature type="domain" description="DNA polymerase III alpha subunit finger" evidence="9">
    <location>
        <begin position="491"/>
        <end position="657"/>
    </location>
</feature>
<keyword evidence="5" id="KW-0239">DNA-directed DNA polymerase</keyword>
<evidence type="ECO:0000259" key="7">
    <source>
        <dbReference type="Pfam" id="PF07733"/>
    </source>
</evidence>
<evidence type="ECO:0000313" key="11">
    <source>
        <dbReference type="Proteomes" id="UP000286715"/>
    </source>
</evidence>
<dbReference type="InterPro" id="IPR029460">
    <property type="entry name" value="DNAPol_HHH"/>
</dbReference>
<evidence type="ECO:0000256" key="6">
    <source>
        <dbReference type="ARBA" id="ARBA00049244"/>
    </source>
</evidence>
<dbReference type="NCBIfam" id="TIGR00594">
    <property type="entry name" value="polc"/>
    <property type="match status" value="1"/>
</dbReference>
<sequence length="980" mass="113138">MKATPVAMSWYSLRYGVIPDNWWIEYAVEQGFRRLVVADINSTSAVFDMMRRGQKVGVQVIPAIDVRQGVERRFTLVAQTWAGFAAINEWLTGYLHSGEPIPMRAPALEGVFAVYPLRRDWFFSPESHEYIGIRPHDLSLLSASPWRYHAQRLIAWPVMAFRHKRDYNAHRLLRAVDLNCLLSKLSPDQQASPEERVLTADELRHAYDQQPQLVSQQERLMDSCCFHYTFGQMQNKRVFGTSAEDDWQLLQQLAEEGLSRRYGSETPELRARLQKEYDIIVQKGFVSYYLIAWDVVRYAAHRGFFHVGRGSGANSLVAYCMGITDVDPVELDLYFERFINLYRENPPDFDLDFSWRDRDEVLAYLFERHGRRHTALLAAVNTFQYRAVVRELGKVFGLPKPEIDRLAEGDLSAHNLDDISRIILRYAQYLHDYPNHLTIHAGGILISDKPMSWYTPTFVPPKGLPTTMFDMYIAEDVGLYKFDILSQRGLGHIRDAVELVRENRGETIDIHDIPRFKADPAISRMLSEGRTMGAFYVESPAMRQLLKKMGCTDYISLVAASSIIRPGVSRSGMMREYIRRYRFPEARKDAHPILYDIMPETFGVMVYQEDVIKVAHYYAGLTLAEADVLRRGMSGKYRSREEFERVKSRFFENCRQRGYPDDEAAEIWRQIESFAGYSFAKGHSASFAVESYQSLYLRAHYPLEFMCAVINNFGGFYTTEMYIHEARMLGADVQPPCVNHSRELTCITGRTLWLGLGLIKSLEAPLMERLLNERETNGPYTGLENFYRRVRPGLEQLKILIKAGAFRFTGLDKKELYWQAHWLLSGEKPKSTQPELFSEPTVDFTLPHLETDPIEEAYDQMELLGFPLCSPFDLAVGLPADLLRSRDLPDFVGREVDFYGYLVTIKPTRTVKGERMYFGTWIDVDGHWADSVHFPQVALQYPFRGKGVYHLRGRVCEEYGVYSIEVSYMEKLGIRSKIEV</sequence>